<dbReference type="AlphaFoldDB" id="A0A9W8Y2D0"/>
<dbReference type="EMBL" id="JAPEUY010000015">
    <property type="protein sequence ID" value="KAJ4365835.1"/>
    <property type="molecule type" value="Genomic_DNA"/>
</dbReference>
<gene>
    <name evidence="2" type="ORF">N0V83_008456</name>
</gene>
<dbReference type="OrthoDB" id="410701at2759"/>
<evidence type="ECO:0000313" key="2">
    <source>
        <dbReference type="EMBL" id="KAJ4365835.1"/>
    </source>
</evidence>
<reference evidence="2" key="1">
    <citation type="submission" date="2022-10" db="EMBL/GenBank/DDBJ databases">
        <title>Tapping the CABI collections for fungal endophytes: first genome assemblies for Collariella, Neodidymelliopsis, Ascochyta clinopodiicola, Didymella pomorum, Didymosphaeria variabile, Neocosmospora piperis and Neocucurbitaria cava.</title>
        <authorList>
            <person name="Hill R."/>
        </authorList>
    </citation>
    <scope>NUCLEOTIDE SEQUENCE</scope>
    <source>
        <strain evidence="2">IMI 356814</strain>
    </source>
</reference>
<evidence type="ECO:0000313" key="3">
    <source>
        <dbReference type="Proteomes" id="UP001140560"/>
    </source>
</evidence>
<protein>
    <submittedName>
        <fullName evidence="2">Uncharacterized protein</fullName>
    </submittedName>
</protein>
<dbReference type="Proteomes" id="UP001140560">
    <property type="component" value="Unassembled WGS sequence"/>
</dbReference>
<name>A0A9W8Y2D0_9PLEO</name>
<organism evidence="2 3">
    <name type="scientific">Neocucurbitaria cava</name>
    <dbReference type="NCBI Taxonomy" id="798079"/>
    <lineage>
        <taxon>Eukaryota</taxon>
        <taxon>Fungi</taxon>
        <taxon>Dikarya</taxon>
        <taxon>Ascomycota</taxon>
        <taxon>Pezizomycotina</taxon>
        <taxon>Dothideomycetes</taxon>
        <taxon>Pleosporomycetidae</taxon>
        <taxon>Pleosporales</taxon>
        <taxon>Pleosporineae</taxon>
        <taxon>Cucurbitariaceae</taxon>
        <taxon>Neocucurbitaria</taxon>
    </lineage>
</organism>
<keyword evidence="3" id="KW-1185">Reference proteome</keyword>
<evidence type="ECO:0000256" key="1">
    <source>
        <dbReference type="SAM" id="MobiDB-lite"/>
    </source>
</evidence>
<sequence>MDAFASSLREEESLDVAQSLQDEIEAIDNDGRFEAQKSGGIRKAMRPSRPARILASTQGSNKELYTIALPGKVDLSYNSPRRKSGARLRRRRSRATLSSENPILLPEPGSLHSILARYLEHHTAQYAVRPAFQYTEWELDLLRFKGYSPRSVEKWAFCLLEPSSAKAAEVFKSSHEVPPLFLLLLFLRRKHIQSYALPVVMSYIDHRKEIEPIDWAALKLLVIRLLRHARKLWPEAIPWIASLFTTEAARLHDFEGRGKPMSPRMLSDVTYFCNKFLSLLSLPASRRPVVSTMHQEKAQFQVLKLMASRSPAIVVTRLGFRSVTRVQLAHAKTAQEKEWAELKGPSWPPWKENRTAMDEDKGYEFGASRASKILHRMYEAGYVGNTWEDMVELYAGWDTDFSPTIQTRTSLPGFSTQYSDWQYLRSLLWAARVRTTRTRREAWAAFLAHEMTGEKAHQEIYRAMFEKLYYPPMARTPERASPLDSTEEFERPTADLLPGDVKEVLPDPISPLHYVFLSEPVPTYKQLYHRMHKTGVQPSSRLLAFLLETCPDFDMLLDILDTTKEGLHEGIRHLVARKHDDDAVVKAIPDYLFAAFIRFLCRFGQYERTPRRKPNLRPYKEHDRRFKLDRQYLLEYAHALLLHYKPTYRPAWTAYMVKMQDKGSELAGASTRYRILFDLIEEMEKIDLDVDDEIFRLACTATLYAVQSANQGSVTFADADIILSTSSIRLRMLFHRLVGTNADMENNSTQDDANVIPSRIPGPAELHAYVRTLGILRDYEGLYSFSTWLVKHHVEVTVRAEAKHSGSRLLFRTLVALRVAVDQGLNAGSEQDAGGVAEIAQLIKAQIDGVEGWGGWPAQEYVDMYIKGQLKSSLPGVERQ</sequence>
<feature type="region of interest" description="Disordered" evidence="1">
    <location>
        <begin position="27"/>
        <end position="50"/>
    </location>
</feature>
<proteinExistence type="predicted"/>
<accession>A0A9W8Y2D0</accession>
<comment type="caution">
    <text evidence="2">The sequence shown here is derived from an EMBL/GenBank/DDBJ whole genome shotgun (WGS) entry which is preliminary data.</text>
</comment>